<sequence length="263" mass="29512">MGRKCKNIPIPRERNVGTHNAVRTAERGPTAGPFLWHGRERGTAVWTHSVVLSSYEFDCERGDAVAHGLVTVECDPDTGEISHREATFLVLSDGRVREEGRGEDVRSDLQAQDTFGGFIQGYEFDCERGDAVAHGLVTVECDPDTISHREATFLVLRRGESGRRDAVRMFEATCRLRGSVAIANAFLVANCDGLKRWVICYEKLAGIQPLAVLEQSDQDDHYNIVRHGDKKWAMVRCTFLPQNRATFSRVHECGLRTFKGYKE</sequence>
<reference evidence="1 2" key="1">
    <citation type="journal article" date="2005" name="PLoS Biol.">
        <title>The genomes of Oryza sativa: a history of duplications.</title>
        <authorList>
            <person name="Yu J."/>
            <person name="Wang J."/>
            <person name="Lin W."/>
            <person name="Li S."/>
            <person name="Li H."/>
            <person name="Zhou J."/>
            <person name="Ni P."/>
            <person name="Dong W."/>
            <person name="Hu S."/>
            <person name="Zeng C."/>
            <person name="Zhang J."/>
            <person name="Zhang Y."/>
            <person name="Li R."/>
            <person name="Xu Z."/>
            <person name="Li S."/>
            <person name="Li X."/>
            <person name="Zheng H."/>
            <person name="Cong L."/>
            <person name="Lin L."/>
            <person name="Yin J."/>
            <person name="Geng J."/>
            <person name="Li G."/>
            <person name="Shi J."/>
            <person name="Liu J."/>
            <person name="Lv H."/>
            <person name="Li J."/>
            <person name="Wang J."/>
            <person name="Deng Y."/>
            <person name="Ran L."/>
            <person name="Shi X."/>
            <person name="Wang X."/>
            <person name="Wu Q."/>
            <person name="Li C."/>
            <person name="Ren X."/>
            <person name="Wang J."/>
            <person name="Wang X."/>
            <person name="Li D."/>
            <person name="Liu D."/>
            <person name="Zhang X."/>
            <person name="Ji Z."/>
            <person name="Zhao W."/>
            <person name="Sun Y."/>
            <person name="Zhang Z."/>
            <person name="Bao J."/>
            <person name="Han Y."/>
            <person name="Dong L."/>
            <person name="Ji J."/>
            <person name="Chen P."/>
            <person name="Wu S."/>
            <person name="Liu J."/>
            <person name="Xiao Y."/>
            <person name="Bu D."/>
            <person name="Tan J."/>
            <person name="Yang L."/>
            <person name="Ye C."/>
            <person name="Zhang J."/>
            <person name="Xu J."/>
            <person name="Zhou Y."/>
            <person name="Yu Y."/>
            <person name="Zhang B."/>
            <person name="Zhuang S."/>
            <person name="Wei H."/>
            <person name="Liu B."/>
            <person name="Lei M."/>
            <person name="Yu H."/>
            <person name="Li Y."/>
            <person name="Xu H."/>
            <person name="Wei S."/>
            <person name="He X."/>
            <person name="Fang L."/>
            <person name="Zhang Z."/>
            <person name="Zhang Y."/>
            <person name="Huang X."/>
            <person name="Su Z."/>
            <person name="Tong W."/>
            <person name="Li J."/>
            <person name="Tong Z."/>
            <person name="Li S."/>
            <person name="Ye J."/>
            <person name="Wang L."/>
            <person name="Fang L."/>
            <person name="Lei T."/>
            <person name="Chen C."/>
            <person name="Chen H."/>
            <person name="Xu Z."/>
            <person name="Li H."/>
            <person name="Huang H."/>
            <person name="Zhang F."/>
            <person name="Xu H."/>
            <person name="Li N."/>
            <person name="Zhao C."/>
            <person name="Li S."/>
            <person name="Dong L."/>
            <person name="Huang Y."/>
            <person name="Li L."/>
            <person name="Xi Y."/>
            <person name="Qi Q."/>
            <person name="Li W."/>
            <person name="Zhang B."/>
            <person name="Hu W."/>
            <person name="Zhang Y."/>
            <person name="Tian X."/>
            <person name="Jiao Y."/>
            <person name="Liang X."/>
            <person name="Jin J."/>
            <person name="Gao L."/>
            <person name="Zheng W."/>
            <person name="Hao B."/>
            <person name="Liu S."/>
            <person name="Wang W."/>
            <person name="Yuan L."/>
            <person name="Cao M."/>
            <person name="McDermott J."/>
            <person name="Samudrala R."/>
            <person name="Wang J."/>
            <person name="Wong G.K."/>
            <person name="Yang H."/>
        </authorList>
    </citation>
    <scope>NUCLEOTIDE SEQUENCE [LARGE SCALE GENOMIC DNA]</scope>
    <source>
        <strain evidence="2">cv. 93-11</strain>
    </source>
</reference>
<keyword evidence="2" id="KW-1185">Reference proteome</keyword>
<protein>
    <submittedName>
        <fullName evidence="1">Uncharacterized protein</fullName>
    </submittedName>
</protein>
<accession>B8BM35</accession>
<evidence type="ECO:0000313" key="2">
    <source>
        <dbReference type="Proteomes" id="UP000007015"/>
    </source>
</evidence>
<dbReference type="HOGENOM" id="CLU_1059203_0_0_1"/>
<dbReference type="EMBL" id="CM000137">
    <property type="protein sequence ID" value="EEC69355.1"/>
    <property type="molecule type" value="Genomic_DNA"/>
</dbReference>
<name>B8BM35_ORYSI</name>
<dbReference type="Proteomes" id="UP000007015">
    <property type="component" value="Chromosome 12"/>
</dbReference>
<organism evidence="1 2">
    <name type="scientific">Oryza sativa subsp. indica</name>
    <name type="common">Rice</name>
    <dbReference type="NCBI Taxonomy" id="39946"/>
    <lineage>
        <taxon>Eukaryota</taxon>
        <taxon>Viridiplantae</taxon>
        <taxon>Streptophyta</taxon>
        <taxon>Embryophyta</taxon>
        <taxon>Tracheophyta</taxon>
        <taxon>Spermatophyta</taxon>
        <taxon>Magnoliopsida</taxon>
        <taxon>Liliopsida</taxon>
        <taxon>Poales</taxon>
        <taxon>Poaceae</taxon>
        <taxon>BOP clade</taxon>
        <taxon>Oryzoideae</taxon>
        <taxon>Oryzeae</taxon>
        <taxon>Oryzinae</taxon>
        <taxon>Oryza</taxon>
        <taxon>Oryza sativa</taxon>
    </lineage>
</organism>
<evidence type="ECO:0000313" key="1">
    <source>
        <dbReference type="EMBL" id="EEC69355.1"/>
    </source>
</evidence>
<gene>
    <name evidence="1" type="ORF">OsI_38474</name>
</gene>
<dbReference type="Gramene" id="BGIOSGA036122-TA">
    <property type="protein sequence ID" value="BGIOSGA036122-PA"/>
    <property type="gene ID" value="BGIOSGA036122"/>
</dbReference>
<dbReference type="AlphaFoldDB" id="B8BM35"/>
<proteinExistence type="predicted"/>